<comment type="caution">
    <text evidence="1">The sequence shown here is derived from an EMBL/GenBank/DDBJ whole genome shotgun (WGS) entry which is preliminary data.</text>
</comment>
<keyword evidence="2" id="KW-1185">Reference proteome</keyword>
<reference evidence="1 2" key="1">
    <citation type="journal article" date="2021" name="Elife">
        <title>Chloroplast acquisition without the gene transfer in kleptoplastic sea slugs, Plakobranchus ocellatus.</title>
        <authorList>
            <person name="Maeda T."/>
            <person name="Takahashi S."/>
            <person name="Yoshida T."/>
            <person name="Shimamura S."/>
            <person name="Takaki Y."/>
            <person name="Nagai Y."/>
            <person name="Toyoda A."/>
            <person name="Suzuki Y."/>
            <person name="Arimoto A."/>
            <person name="Ishii H."/>
            <person name="Satoh N."/>
            <person name="Nishiyama T."/>
            <person name="Hasebe M."/>
            <person name="Maruyama T."/>
            <person name="Minagawa J."/>
            <person name="Obokata J."/>
            <person name="Shigenobu S."/>
        </authorList>
    </citation>
    <scope>NUCLEOTIDE SEQUENCE [LARGE SCALE GENOMIC DNA]</scope>
</reference>
<proteinExistence type="predicted"/>
<dbReference type="AlphaFoldDB" id="A0AAV4FK96"/>
<evidence type="ECO:0000313" key="2">
    <source>
        <dbReference type="Proteomes" id="UP000762676"/>
    </source>
</evidence>
<evidence type="ECO:0000313" key="1">
    <source>
        <dbReference type="EMBL" id="GFR73489.1"/>
    </source>
</evidence>
<organism evidence="1 2">
    <name type="scientific">Elysia marginata</name>
    <dbReference type="NCBI Taxonomy" id="1093978"/>
    <lineage>
        <taxon>Eukaryota</taxon>
        <taxon>Metazoa</taxon>
        <taxon>Spiralia</taxon>
        <taxon>Lophotrochozoa</taxon>
        <taxon>Mollusca</taxon>
        <taxon>Gastropoda</taxon>
        <taxon>Heterobranchia</taxon>
        <taxon>Euthyneura</taxon>
        <taxon>Panpulmonata</taxon>
        <taxon>Sacoglossa</taxon>
        <taxon>Placobranchoidea</taxon>
        <taxon>Plakobranchidae</taxon>
        <taxon>Elysia</taxon>
    </lineage>
</organism>
<name>A0AAV4FK96_9GAST</name>
<dbReference type="EMBL" id="BMAT01000804">
    <property type="protein sequence ID" value="GFR73489.1"/>
    <property type="molecule type" value="Genomic_DNA"/>
</dbReference>
<gene>
    <name evidence="1" type="ORF">ElyMa_000406500</name>
</gene>
<sequence length="84" mass="10240">MDVEMRRRKGSGHTLRKPRQCITRHSLVQNPRDRRARGRPRMKWRREKESEMASAEKTWKELEEISKDRWVWRNFVGVLCFQGS</sequence>
<accession>A0AAV4FK96</accession>
<dbReference type="Proteomes" id="UP000762676">
    <property type="component" value="Unassembled WGS sequence"/>
</dbReference>
<protein>
    <submittedName>
        <fullName evidence="1">Uncharacterized protein</fullName>
    </submittedName>
</protein>